<name>A0ABT7ZA37_9ACTN</name>
<dbReference type="Pfam" id="PF13185">
    <property type="entry name" value="GAF_2"/>
    <property type="match status" value="1"/>
</dbReference>
<dbReference type="Gene3D" id="3.30.450.40">
    <property type="match status" value="1"/>
</dbReference>
<dbReference type="EMBL" id="JAUEPL010000032">
    <property type="protein sequence ID" value="MDN3296374.1"/>
    <property type="molecule type" value="Genomic_DNA"/>
</dbReference>
<proteinExistence type="predicted"/>
<dbReference type="RefSeq" id="WP_290113596.1">
    <property type="nucleotide sequence ID" value="NZ_JAUEPL010000032.1"/>
</dbReference>
<dbReference type="InterPro" id="IPR029016">
    <property type="entry name" value="GAF-like_dom_sf"/>
</dbReference>
<dbReference type="InterPro" id="IPR003018">
    <property type="entry name" value="GAF"/>
</dbReference>
<sequence>MTADEMRAARLVAEAAAGAAPEELPRRLCGAACEGLGADGATLSLLTDTPSRQLLAASDSTALLLEEVQFTVLEGPCISAAASGEPVIVDDLDHEPTPWPLFGANMREKLPQVKAVYAFPVYFGDYVLGTMDLLALRPRALPEDAVRQAPEVADAVAAALLPARRQLLSGMEAPAWEPTEDIRAHWFDTHRAVGMVASHKEISPEDALALMRARAFRTGRTLADITADILGQPRNESGL</sequence>
<gene>
    <name evidence="2" type="ORF">QWM81_20360</name>
</gene>
<dbReference type="SUPFAM" id="SSF55781">
    <property type="entry name" value="GAF domain-like"/>
    <property type="match status" value="1"/>
</dbReference>
<feature type="domain" description="GAF" evidence="1">
    <location>
        <begin position="20"/>
        <end position="170"/>
    </location>
</feature>
<keyword evidence="3" id="KW-1185">Reference proteome</keyword>
<reference evidence="2" key="1">
    <citation type="submission" date="2023-06" db="EMBL/GenBank/DDBJ databases">
        <title>WGS-Sequencing of Streptomyces ficellus isolate 21 collected from sand in Gara Djebilet Iron Mine in Algeria.</title>
        <authorList>
            <person name="Zegers G.P."/>
            <person name="Gomez A."/>
            <person name="Gueddou A."/>
            <person name="Zahara A.F."/>
            <person name="Worth M."/>
            <person name="Sevigny J.L."/>
            <person name="Tisa L."/>
        </authorList>
    </citation>
    <scope>NUCLEOTIDE SEQUENCE</scope>
    <source>
        <strain evidence="2">AS11</strain>
    </source>
</reference>
<comment type="caution">
    <text evidence="2">The sequence shown here is derived from an EMBL/GenBank/DDBJ whole genome shotgun (WGS) entry which is preliminary data.</text>
</comment>
<organism evidence="2 3">
    <name type="scientific">Streptomyces ficellus</name>
    <dbReference type="NCBI Taxonomy" id="1977088"/>
    <lineage>
        <taxon>Bacteria</taxon>
        <taxon>Bacillati</taxon>
        <taxon>Actinomycetota</taxon>
        <taxon>Actinomycetes</taxon>
        <taxon>Kitasatosporales</taxon>
        <taxon>Streptomycetaceae</taxon>
        <taxon>Streptomyces</taxon>
    </lineage>
</organism>
<evidence type="ECO:0000313" key="3">
    <source>
        <dbReference type="Proteomes" id="UP001174050"/>
    </source>
</evidence>
<accession>A0ABT7ZA37</accession>
<evidence type="ECO:0000259" key="1">
    <source>
        <dbReference type="SMART" id="SM00065"/>
    </source>
</evidence>
<dbReference type="SMART" id="SM00065">
    <property type="entry name" value="GAF"/>
    <property type="match status" value="1"/>
</dbReference>
<protein>
    <submittedName>
        <fullName evidence="2">GAF and ANTAR domain-containing protein</fullName>
    </submittedName>
</protein>
<evidence type="ECO:0000313" key="2">
    <source>
        <dbReference type="EMBL" id="MDN3296374.1"/>
    </source>
</evidence>
<dbReference type="Proteomes" id="UP001174050">
    <property type="component" value="Unassembled WGS sequence"/>
</dbReference>